<dbReference type="GO" id="GO:0005737">
    <property type="term" value="C:cytoplasm"/>
    <property type="evidence" value="ECO:0007669"/>
    <property type="project" value="TreeGrafter"/>
</dbReference>
<evidence type="ECO:0000256" key="12">
    <source>
        <dbReference type="PIRSR" id="PIRSR006250-1"/>
    </source>
</evidence>
<dbReference type="SUPFAM" id="SSF54675">
    <property type="entry name" value="Nicotinate/Quinolinate PRTase N-terminal domain-like"/>
    <property type="match status" value="1"/>
</dbReference>
<evidence type="ECO:0000313" key="16">
    <source>
        <dbReference type="Proteomes" id="UP001174909"/>
    </source>
</evidence>
<dbReference type="InterPro" id="IPR036068">
    <property type="entry name" value="Nicotinate_pribotase-like_C"/>
</dbReference>
<feature type="domain" description="Quinolinate phosphoribosyl transferase N-terminal" evidence="14">
    <location>
        <begin position="23"/>
        <end position="108"/>
    </location>
</feature>
<evidence type="ECO:0000256" key="2">
    <source>
        <dbReference type="ARBA" id="ARBA00004893"/>
    </source>
</evidence>
<feature type="binding site" evidence="12">
    <location>
        <position position="165"/>
    </location>
    <ligand>
        <name>substrate</name>
    </ligand>
</feature>
<dbReference type="EMBL" id="CASHTH010000433">
    <property type="protein sequence ID" value="CAI8001334.1"/>
    <property type="molecule type" value="Genomic_DNA"/>
</dbReference>
<dbReference type="EC" id="2.4.2.19" evidence="5 11"/>
<dbReference type="InterPro" id="IPR037128">
    <property type="entry name" value="Quinolinate_PRibosylTase_N_sf"/>
</dbReference>
<comment type="catalytic activity">
    <reaction evidence="10 11">
        <text>nicotinate beta-D-ribonucleotide + CO2 + diphosphate = quinolinate + 5-phospho-alpha-D-ribose 1-diphosphate + 2 H(+)</text>
        <dbReference type="Rhea" id="RHEA:12733"/>
        <dbReference type="ChEBI" id="CHEBI:15378"/>
        <dbReference type="ChEBI" id="CHEBI:16526"/>
        <dbReference type="ChEBI" id="CHEBI:29959"/>
        <dbReference type="ChEBI" id="CHEBI:33019"/>
        <dbReference type="ChEBI" id="CHEBI:57502"/>
        <dbReference type="ChEBI" id="CHEBI:58017"/>
        <dbReference type="EC" id="2.4.2.19"/>
    </reaction>
</comment>
<feature type="binding site" evidence="12">
    <location>
        <position position="98"/>
    </location>
    <ligand>
        <name>substrate</name>
    </ligand>
</feature>
<dbReference type="PANTHER" id="PTHR32179:SF3">
    <property type="entry name" value="NICOTINATE-NUCLEOTIDE PYROPHOSPHORYLASE [CARBOXYLATING]"/>
    <property type="match status" value="1"/>
</dbReference>
<dbReference type="GO" id="GO:0009435">
    <property type="term" value="P:NAD+ biosynthetic process"/>
    <property type="evidence" value="ECO:0007669"/>
    <property type="project" value="InterPro"/>
</dbReference>
<dbReference type="FunFam" id="3.90.1170.20:FF:000001">
    <property type="entry name" value="Nicotinate-nucleotide diphosphorylase (Carboxylating)"/>
    <property type="match status" value="1"/>
</dbReference>
<evidence type="ECO:0000256" key="5">
    <source>
        <dbReference type="ARBA" id="ARBA00011944"/>
    </source>
</evidence>
<keyword evidence="8 11" id="KW-0328">Glycosyltransferase</keyword>
<proteinExistence type="inferred from homology"/>
<name>A0AA35W822_GEOBA</name>
<feature type="binding site" evidence="12">
    <location>
        <begin position="131"/>
        <end position="133"/>
    </location>
    <ligand>
        <name>substrate</name>
    </ligand>
</feature>
<protein>
    <recommendedName>
        <fullName evidence="6 11">Nicotinate-nucleotide pyrophosphorylase [carboxylating]</fullName>
        <ecNumber evidence="5 11">2.4.2.19</ecNumber>
    </recommendedName>
    <alternativeName>
        <fullName evidence="11">Quinolinate phosphoribosyltransferase [decarboxylating]</fullName>
    </alternativeName>
</protein>
<evidence type="ECO:0000256" key="10">
    <source>
        <dbReference type="ARBA" id="ARBA00047445"/>
    </source>
</evidence>
<dbReference type="PANTHER" id="PTHR32179">
    <property type="entry name" value="NICOTINATE-NUCLEOTIDE PYROPHOSPHORYLASE [CARBOXYLATING]"/>
    <property type="match status" value="1"/>
</dbReference>
<feature type="binding site" evidence="12">
    <location>
        <position position="216"/>
    </location>
    <ligand>
        <name>substrate</name>
    </ligand>
</feature>
<feature type="binding site" evidence="12">
    <location>
        <begin position="260"/>
        <end position="262"/>
    </location>
    <ligand>
        <name>substrate</name>
    </ligand>
</feature>
<evidence type="ECO:0000259" key="13">
    <source>
        <dbReference type="Pfam" id="PF01729"/>
    </source>
</evidence>
<keyword evidence="7 11" id="KW-0662">Pyridine nucleotide biosynthesis</keyword>
<evidence type="ECO:0000256" key="7">
    <source>
        <dbReference type="ARBA" id="ARBA00022642"/>
    </source>
</evidence>
<dbReference type="Proteomes" id="UP001174909">
    <property type="component" value="Unassembled WGS sequence"/>
</dbReference>
<dbReference type="InterPro" id="IPR013785">
    <property type="entry name" value="Aldolase_TIM"/>
</dbReference>
<evidence type="ECO:0000256" key="1">
    <source>
        <dbReference type="ARBA" id="ARBA00003237"/>
    </source>
</evidence>
<comment type="pathway">
    <text evidence="2 11">Cofactor biosynthesis; NAD(+) biosynthesis; nicotinate D-ribonucleotide from quinolinate: step 1/1.</text>
</comment>
<evidence type="ECO:0000256" key="4">
    <source>
        <dbReference type="ARBA" id="ARBA00011218"/>
    </source>
</evidence>
<evidence type="ECO:0000313" key="15">
    <source>
        <dbReference type="EMBL" id="CAI8001334.1"/>
    </source>
</evidence>
<evidence type="ECO:0000256" key="9">
    <source>
        <dbReference type="ARBA" id="ARBA00022679"/>
    </source>
</evidence>
<comment type="caution">
    <text evidence="15">The sequence shown here is derived from an EMBL/GenBank/DDBJ whole genome shotgun (WGS) entry which is preliminary data.</text>
</comment>
<evidence type="ECO:0000256" key="3">
    <source>
        <dbReference type="ARBA" id="ARBA00009400"/>
    </source>
</evidence>
<evidence type="ECO:0000256" key="8">
    <source>
        <dbReference type="ARBA" id="ARBA00022676"/>
    </source>
</evidence>
<reference evidence="15" key="1">
    <citation type="submission" date="2023-03" db="EMBL/GenBank/DDBJ databases">
        <authorList>
            <person name="Steffen K."/>
            <person name="Cardenas P."/>
        </authorList>
    </citation>
    <scope>NUCLEOTIDE SEQUENCE</scope>
</reference>
<feature type="binding site" evidence="12">
    <location>
        <position position="195"/>
    </location>
    <ligand>
        <name>substrate</name>
    </ligand>
</feature>
<comment type="function">
    <text evidence="1 11">Involved in the catabolism of quinolinic acid (QA).</text>
</comment>
<keyword evidence="16" id="KW-1185">Reference proteome</keyword>
<dbReference type="Pfam" id="PF02749">
    <property type="entry name" value="QRPTase_N"/>
    <property type="match status" value="1"/>
</dbReference>
<evidence type="ECO:0000259" key="14">
    <source>
        <dbReference type="Pfam" id="PF02749"/>
    </source>
</evidence>
<dbReference type="AlphaFoldDB" id="A0AA35W822"/>
<dbReference type="FunFam" id="3.20.20.70:FF:000030">
    <property type="entry name" value="Nicotinate-nucleotide pyrophosphorylase, carboxylating"/>
    <property type="match status" value="1"/>
</dbReference>
<dbReference type="NCBIfam" id="TIGR00078">
    <property type="entry name" value="nadC"/>
    <property type="match status" value="1"/>
</dbReference>
<feature type="binding site" evidence="12">
    <location>
        <position position="155"/>
    </location>
    <ligand>
        <name>substrate</name>
    </ligand>
</feature>
<feature type="binding site" evidence="12">
    <location>
        <begin position="239"/>
        <end position="241"/>
    </location>
    <ligand>
        <name>substrate</name>
    </ligand>
</feature>
<accession>A0AA35W822</accession>
<dbReference type="Pfam" id="PF01729">
    <property type="entry name" value="QRPTase_C"/>
    <property type="match status" value="1"/>
</dbReference>
<dbReference type="Gene3D" id="3.20.20.70">
    <property type="entry name" value="Aldolase class I"/>
    <property type="match status" value="1"/>
</dbReference>
<feature type="domain" description="Quinolinate phosphoribosyl transferase C-terminal" evidence="13">
    <location>
        <begin position="111"/>
        <end position="275"/>
    </location>
</feature>
<dbReference type="InterPro" id="IPR002638">
    <property type="entry name" value="Quinolinate_PRibosylTrfase_C"/>
</dbReference>
<dbReference type="SUPFAM" id="SSF51690">
    <property type="entry name" value="Nicotinate/Quinolinate PRTase C-terminal domain-like"/>
    <property type="match status" value="1"/>
</dbReference>
<dbReference type="CDD" id="cd01572">
    <property type="entry name" value="QPRTase"/>
    <property type="match status" value="1"/>
</dbReference>
<comment type="subunit">
    <text evidence="4 11">Hexamer formed by 3 homodimers.</text>
</comment>
<dbReference type="Gene3D" id="3.90.1170.20">
    <property type="entry name" value="Quinolinate phosphoribosyl transferase, N-terminal domain"/>
    <property type="match status" value="1"/>
</dbReference>
<organism evidence="15 16">
    <name type="scientific">Geodia barretti</name>
    <name type="common">Barrett's horny sponge</name>
    <dbReference type="NCBI Taxonomy" id="519541"/>
    <lineage>
        <taxon>Eukaryota</taxon>
        <taxon>Metazoa</taxon>
        <taxon>Porifera</taxon>
        <taxon>Demospongiae</taxon>
        <taxon>Heteroscleromorpha</taxon>
        <taxon>Tetractinellida</taxon>
        <taxon>Astrophorina</taxon>
        <taxon>Geodiidae</taxon>
        <taxon>Geodia</taxon>
    </lineage>
</organism>
<dbReference type="InterPro" id="IPR027277">
    <property type="entry name" value="NadC/ModD"/>
</dbReference>
<comment type="similarity">
    <text evidence="3 11">Belongs to the NadC/ModD family.</text>
</comment>
<dbReference type="PIRSF" id="PIRSF006250">
    <property type="entry name" value="NadC_ModD"/>
    <property type="match status" value="1"/>
</dbReference>
<dbReference type="GO" id="GO:0004514">
    <property type="term" value="F:nicotinate-nucleotide diphosphorylase (carboxylating) activity"/>
    <property type="evidence" value="ECO:0007669"/>
    <property type="project" value="UniProtKB-EC"/>
</dbReference>
<dbReference type="InterPro" id="IPR022412">
    <property type="entry name" value="Quinolinate_PRibosylTrfase_N"/>
</dbReference>
<dbReference type="InterPro" id="IPR004393">
    <property type="entry name" value="NadC"/>
</dbReference>
<sequence>MLNFRSIDPLIELAFEEDIGIGDITTESTVAPLQQGLGTILTETEGVIAGLPIAQRVFEKLDPDLNFQMLVADGDSVGSVTPIATVEGSAKSILTGERIALNFLQRLSGTATLTARFVAATAQYDVKIIDTRKTTAGWRTLQKYAVRVGGGENHRFGLYDGVLIKDNHIVAAGGVAKAIERARSAVPHTMKIEVEVETLDQVAEAQAAGADIILLDNMPVNFMKAAVGEIDENVLTEASGGITLDQVEAVAATGVNFISVGALTHSAMPLDIRLDLEMK</sequence>
<evidence type="ECO:0000256" key="11">
    <source>
        <dbReference type="PIRNR" id="PIRNR006250"/>
    </source>
</evidence>
<keyword evidence="9 11" id="KW-0808">Transferase</keyword>
<evidence type="ECO:0000256" key="6">
    <source>
        <dbReference type="ARBA" id="ARBA00020990"/>
    </source>
</evidence>
<dbReference type="GO" id="GO:0034213">
    <property type="term" value="P:quinolinate catabolic process"/>
    <property type="evidence" value="ECO:0007669"/>
    <property type="project" value="TreeGrafter"/>
</dbReference>
<gene>
    <name evidence="15" type="ORF">GBAR_LOCUS3162</name>
</gene>